<dbReference type="Proteomes" id="UP000613160">
    <property type="component" value="Unassembled WGS sequence"/>
</dbReference>
<dbReference type="AlphaFoldDB" id="A0A917DAE4"/>
<feature type="region of interest" description="Disordered" evidence="2">
    <location>
        <begin position="458"/>
        <end position="481"/>
    </location>
</feature>
<keyword evidence="5" id="KW-1185">Reference proteome</keyword>
<organism evidence="4 5">
    <name type="scientific">Aureimonas glaciei</name>
    <dbReference type="NCBI Taxonomy" id="1776957"/>
    <lineage>
        <taxon>Bacteria</taxon>
        <taxon>Pseudomonadati</taxon>
        <taxon>Pseudomonadota</taxon>
        <taxon>Alphaproteobacteria</taxon>
        <taxon>Hyphomicrobiales</taxon>
        <taxon>Aurantimonadaceae</taxon>
        <taxon>Aureimonas</taxon>
    </lineage>
</organism>
<evidence type="ECO:0000313" key="4">
    <source>
        <dbReference type="EMBL" id="GGD22255.1"/>
    </source>
</evidence>
<dbReference type="InterPro" id="IPR000477">
    <property type="entry name" value="RT_dom"/>
</dbReference>
<gene>
    <name evidence="4" type="ORF">GCM10011335_26410</name>
</gene>
<accession>A0A917DAE4</accession>
<dbReference type="RefSeq" id="WP_188851346.1">
    <property type="nucleotide sequence ID" value="NZ_BMJJ01000006.1"/>
</dbReference>
<dbReference type="Pfam" id="PF00078">
    <property type="entry name" value="RVT_1"/>
    <property type="match status" value="1"/>
</dbReference>
<dbReference type="PROSITE" id="PS50878">
    <property type="entry name" value="RT_POL"/>
    <property type="match status" value="1"/>
</dbReference>
<feature type="region of interest" description="Disordered" evidence="2">
    <location>
        <begin position="1241"/>
        <end position="1262"/>
    </location>
</feature>
<dbReference type="CDD" id="cd01646">
    <property type="entry name" value="RT_Bac_retron_I"/>
    <property type="match status" value="1"/>
</dbReference>
<sequence length="1262" mass="141787">MLRLQPILEHATADYVLIQAWKKTVNNIRVHNWYSDTLELDRATANLPDFIKNLATEMRSPREWLSMPLRIVLAPKSQQWIDDKGDWKPAPKVEVKLRPLAHLSLRDQVAATSIMMCMADPVESAQGDPRAKVDDETSRAKVSSYGNRLFCDPAADGKLQHRWGSTTTYRAYFQDYRSFLARPEVVAAQIDATSRQVAIVQTDLRQFYDRVRPKSLYATIAKFIEPSGPDAEFLQLTRNVLNWNWHGDDQKLAEGFASKEMIEDYDKIALPQGLISSGFFANVALLDFDAAIRSKVGQDIGSGITLHDAIRYVDDIRLVVTFDAASDLRTIEDEMVSRLSELLDVHASGMKISREKTKIALFHGEKRPLIRQSLRMSRIQAAVSGGFDASGGEEIIDAVQGLIRTQQRLAEREAIRDKEYTSPLVAVPDVGDGTVSRFGAARFRSTYRSLRPLLAAANRAPTDEPGQAEAYTGEAEEGEADDNVDSLGRLARTQEELDDEARSFAFGLIEAWVEDPSNVRLLRIGFDIWPAVEILDHVLSLIKDYTVGKHRGDRRMVALYCLSQLFSAGATETGFVQDTDCMPAKVDIAAYRERLKAEAIRLLSTSSSLPWYLKQQAYLFLAVYAPEAAPVSMAGNVAETKDYRELIRFLRGDEPRGNSTEFATLAIVARRSILDAASALALVAPQLNDLRLAQIAMRDPAFAAEIVIADVRNDLSLPSHIADDLCLGRRLQKPDFKSLSDVVLMETESPLRNEIGIASFLCALTKALSTLSEPIDVLTPMNVLLKTSVKRGFTVVEEVELASSERNHDEQSIYRPPSWADSKNRWRFQVGYLLRFILTGRRDFTEIVRPPSWRDGNAIYRATRSHWYQRLHGLYNGHEAFGDDWLPVSDAVEQILFELLLWPGCRGTSTNRFVDREVDEALNVFARFLTAAWNEVGDASGLLFLALPPPKLSSYFPKGGDRPLRGCVVQLAMPSEKQVEDDLTLSGSKLRRKHRNHLSRALAAVRAAIDLRETHKPQDGRLDWLLLPELSVHPDDVRTHLIPFSRRYKAMIFAGMAYEEIEPGKPLVNSAKWIIPSLSPTGGLQMIVRRQGKKNLAHLEHKFNDPVERIRGFRPCQWLVPYPYKKDSNSEKLWLSGSICYDATDMAVPTDLRDKSDIYAISALNIDVGTFDHMAMALHYHMYQMVVIANNGLFGGSNAYLPKKDGFRKQVFHSHGQPQASVSFFEIDSPEEMRWRVEIGKGTLSPDGGDKWKYPPAGVKGR</sequence>
<reference evidence="4" key="2">
    <citation type="submission" date="2020-09" db="EMBL/GenBank/DDBJ databases">
        <authorList>
            <person name="Sun Q."/>
            <person name="Zhou Y."/>
        </authorList>
    </citation>
    <scope>NUCLEOTIDE SEQUENCE</scope>
    <source>
        <strain evidence="4">CGMCC 1.15493</strain>
    </source>
</reference>
<dbReference type="PANTHER" id="PTHR34047">
    <property type="entry name" value="NUCLEAR INTRON MATURASE 1, MITOCHONDRIAL-RELATED"/>
    <property type="match status" value="1"/>
</dbReference>
<reference evidence="4" key="1">
    <citation type="journal article" date="2014" name="Int. J. Syst. Evol. Microbiol.">
        <title>Complete genome sequence of Corynebacterium casei LMG S-19264T (=DSM 44701T), isolated from a smear-ripened cheese.</title>
        <authorList>
            <consortium name="US DOE Joint Genome Institute (JGI-PGF)"/>
            <person name="Walter F."/>
            <person name="Albersmeier A."/>
            <person name="Kalinowski J."/>
            <person name="Ruckert C."/>
        </authorList>
    </citation>
    <scope>NUCLEOTIDE SEQUENCE</scope>
    <source>
        <strain evidence="4">CGMCC 1.15493</strain>
    </source>
</reference>
<protein>
    <recommendedName>
        <fullName evidence="3">Reverse transcriptase domain-containing protein</fullName>
    </recommendedName>
</protein>
<comment type="similarity">
    <text evidence="1">Belongs to the bacterial reverse transcriptase family.</text>
</comment>
<name>A0A917DAE4_9HYPH</name>
<dbReference type="InterPro" id="IPR051083">
    <property type="entry name" value="GrpII_Intron_Splice-Mob/Def"/>
</dbReference>
<evidence type="ECO:0000259" key="3">
    <source>
        <dbReference type="PROSITE" id="PS50878"/>
    </source>
</evidence>
<evidence type="ECO:0000256" key="2">
    <source>
        <dbReference type="SAM" id="MobiDB-lite"/>
    </source>
</evidence>
<dbReference type="PANTHER" id="PTHR34047:SF8">
    <property type="entry name" value="PROTEIN YKFC"/>
    <property type="match status" value="1"/>
</dbReference>
<comment type="caution">
    <text evidence="4">The sequence shown here is derived from an EMBL/GenBank/DDBJ whole genome shotgun (WGS) entry which is preliminary data.</text>
</comment>
<feature type="domain" description="Reverse transcriptase" evidence="3">
    <location>
        <begin position="55"/>
        <end position="374"/>
    </location>
</feature>
<evidence type="ECO:0000313" key="5">
    <source>
        <dbReference type="Proteomes" id="UP000613160"/>
    </source>
</evidence>
<dbReference type="EMBL" id="BMJJ01000006">
    <property type="protein sequence ID" value="GGD22255.1"/>
    <property type="molecule type" value="Genomic_DNA"/>
</dbReference>
<evidence type="ECO:0000256" key="1">
    <source>
        <dbReference type="ARBA" id="ARBA00034120"/>
    </source>
</evidence>
<proteinExistence type="inferred from homology"/>